<dbReference type="EMBL" id="JAVYJV010000019">
    <property type="protein sequence ID" value="KAK4344658.1"/>
    <property type="molecule type" value="Genomic_DNA"/>
</dbReference>
<sequence length="151" mass="17325">MRGMKGEILLNIPAEKAWEMYRDNDKISRVNPQMLAKAEYIQGEGEPGSLRRFQLGPALSNYVKQSIEKIEKVEEGRSVTYQVTDGDLRKMYNPYKVTFSFTPVQDSDKECIAEWKAEYEPISPTIPAPEKSRDAALSFLRLFDKIESRAL</sequence>
<gene>
    <name evidence="2" type="ORF">RND71_034834</name>
</gene>
<dbReference type="SMART" id="SM01037">
    <property type="entry name" value="Bet_v_1"/>
    <property type="match status" value="1"/>
</dbReference>
<dbReference type="CDD" id="cd07816">
    <property type="entry name" value="Bet_v1-like"/>
    <property type="match status" value="1"/>
</dbReference>
<protein>
    <recommendedName>
        <fullName evidence="1">Bet v I/Major latex protein domain-containing protein</fullName>
    </recommendedName>
</protein>
<dbReference type="InterPro" id="IPR023393">
    <property type="entry name" value="START-like_dom_sf"/>
</dbReference>
<dbReference type="PANTHER" id="PTHR31907">
    <property type="entry name" value="MLP-LIKE PROTEIN 423"/>
    <property type="match status" value="1"/>
</dbReference>
<accession>A0AAE1R4B9</accession>
<reference evidence="2" key="1">
    <citation type="submission" date="2023-12" db="EMBL/GenBank/DDBJ databases">
        <title>Genome assembly of Anisodus tanguticus.</title>
        <authorList>
            <person name="Wang Y.-J."/>
        </authorList>
    </citation>
    <scope>NUCLEOTIDE SEQUENCE</scope>
    <source>
        <strain evidence="2">KB-2021</strain>
        <tissue evidence="2">Leaf</tissue>
    </source>
</reference>
<organism evidence="2 3">
    <name type="scientific">Anisodus tanguticus</name>
    <dbReference type="NCBI Taxonomy" id="243964"/>
    <lineage>
        <taxon>Eukaryota</taxon>
        <taxon>Viridiplantae</taxon>
        <taxon>Streptophyta</taxon>
        <taxon>Embryophyta</taxon>
        <taxon>Tracheophyta</taxon>
        <taxon>Spermatophyta</taxon>
        <taxon>Magnoliopsida</taxon>
        <taxon>eudicotyledons</taxon>
        <taxon>Gunneridae</taxon>
        <taxon>Pentapetalae</taxon>
        <taxon>asterids</taxon>
        <taxon>lamiids</taxon>
        <taxon>Solanales</taxon>
        <taxon>Solanaceae</taxon>
        <taxon>Solanoideae</taxon>
        <taxon>Hyoscyameae</taxon>
        <taxon>Anisodus</taxon>
    </lineage>
</organism>
<dbReference type="GO" id="GO:0006952">
    <property type="term" value="P:defense response"/>
    <property type="evidence" value="ECO:0007669"/>
    <property type="project" value="InterPro"/>
</dbReference>
<dbReference type="Gene3D" id="3.30.530.20">
    <property type="match status" value="1"/>
</dbReference>
<name>A0AAE1R4B9_9SOLA</name>
<dbReference type="AlphaFoldDB" id="A0AAE1R4B9"/>
<proteinExistence type="predicted"/>
<dbReference type="SUPFAM" id="SSF55961">
    <property type="entry name" value="Bet v1-like"/>
    <property type="match status" value="1"/>
</dbReference>
<dbReference type="InterPro" id="IPR000916">
    <property type="entry name" value="Bet_v_I/MLP"/>
</dbReference>
<dbReference type="InterPro" id="IPR051761">
    <property type="entry name" value="MLP-like_ligand-binding"/>
</dbReference>
<keyword evidence="3" id="KW-1185">Reference proteome</keyword>
<evidence type="ECO:0000313" key="3">
    <source>
        <dbReference type="Proteomes" id="UP001291623"/>
    </source>
</evidence>
<comment type="caution">
    <text evidence="2">The sequence shown here is derived from an EMBL/GenBank/DDBJ whole genome shotgun (WGS) entry which is preliminary data.</text>
</comment>
<evidence type="ECO:0000259" key="1">
    <source>
        <dbReference type="SMART" id="SM01037"/>
    </source>
</evidence>
<feature type="domain" description="Bet v I/Major latex protein" evidence="1">
    <location>
        <begin position="3"/>
        <end position="150"/>
    </location>
</feature>
<dbReference type="Proteomes" id="UP001291623">
    <property type="component" value="Unassembled WGS sequence"/>
</dbReference>
<dbReference type="Pfam" id="PF00407">
    <property type="entry name" value="Bet_v_1"/>
    <property type="match status" value="1"/>
</dbReference>
<evidence type="ECO:0000313" key="2">
    <source>
        <dbReference type="EMBL" id="KAK4344658.1"/>
    </source>
</evidence>